<evidence type="ECO:0000256" key="7">
    <source>
        <dbReference type="SAM" id="MobiDB-lite"/>
    </source>
</evidence>
<evidence type="ECO:0000256" key="8">
    <source>
        <dbReference type="SAM" id="Phobius"/>
    </source>
</evidence>
<dbReference type="GO" id="GO:0005886">
    <property type="term" value="C:plasma membrane"/>
    <property type="evidence" value="ECO:0007669"/>
    <property type="project" value="UniProtKB-SubCell"/>
</dbReference>
<evidence type="ECO:0000313" key="11">
    <source>
        <dbReference type="Proteomes" id="UP001205867"/>
    </source>
</evidence>
<name>A0AAP3AJ12_MICLU</name>
<feature type="transmembrane region" description="Helical" evidence="8">
    <location>
        <begin position="332"/>
        <end position="352"/>
    </location>
</feature>
<evidence type="ECO:0000259" key="9">
    <source>
        <dbReference type="PROSITE" id="PS50156"/>
    </source>
</evidence>
<evidence type="ECO:0000256" key="4">
    <source>
        <dbReference type="ARBA" id="ARBA00022692"/>
    </source>
</evidence>
<dbReference type="InterPro" id="IPR004869">
    <property type="entry name" value="MMPL_dom"/>
</dbReference>
<dbReference type="PROSITE" id="PS50156">
    <property type="entry name" value="SSD"/>
    <property type="match status" value="1"/>
</dbReference>
<dbReference type="InterPro" id="IPR000731">
    <property type="entry name" value="SSD"/>
</dbReference>
<dbReference type="SUPFAM" id="SSF82866">
    <property type="entry name" value="Multidrug efflux transporter AcrB transmembrane domain"/>
    <property type="match status" value="2"/>
</dbReference>
<feature type="transmembrane region" description="Helical" evidence="8">
    <location>
        <begin position="418"/>
        <end position="437"/>
    </location>
</feature>
<evidence type="ECO:0000313" key="10">
    <source>
        <dbReference type="EMBL" id="MCV7630000.1"/>
    </source>
</evidence>
<sequence length="764" mass="77723">MPTPPNLSAFRTPAAPGRPSRGLRLGLAAALAVVWFAVLGLGGPVFGKIGDVSSNDQATFLPASAESTRAGEEAAAFQDGEAVPAVVVGPASTADPAAAFPALADLAGRLGEVPGVTDVAGPIPSDDGAAVQFLAFVDSSAGAERPVADVVADLREVVADPAGADPALAGTVAADTEWHVGGPAGLVAELGGAFAGIDGLLLLVALVVVFVILVAVYRSVLLPVLVLLTAVAALCGAIVAVYGMAVAGWIQLNGQAQGILSILVIGAATDYCLLLVARHREELLVRADVGEALRAAVRGSFGAITASASTVALALLILMASDLNSTRSLGPVAATGVAFAWLAALTLLPALLRLTGRAAFWPTIPSPERARRRAQRRAARGRAFTPPLDGAGRPVAGLEEDHGVWTRVGAVVARRPRLVWVATTVVLLALCGGLLQLRADGVAQEDVLLGDSDARQAQALLSEHFDAGAGAPAQILAPAGDAEAVLAAVAEDPGVAEAEVTADAPGTAAGPPPSALEAEGGTGAASAPEPQPRVVDGRVLVSATLADPGESLAAQQTVARLRDRLADLPTSGEILVGGPAAQSLDTNVTTQRDLRVVIPLILAMLLVILAVLLRSLLAPVLLVAATVVSFGAALGVSALVFRHVFGFEDADPTVPLYSFVFLVALGVDYTIFLMTRAREETPRHGTRAGVLRALTVTGGVITSAGVVLAATFAALAVIPLMFMVQLAFIVAFGVLLDTLVVRTLLIPALVRDIGPRVWWPARAA</sequence>
<feature type="transmembrane region" description="Helical" evidence="8">
    <location>
        <begin position="224"/>
        <end position="250"/>
    </location>
</feature>
<keyword evidence="3" id="KW-1003">Cell membrane</keyword>
<feature type="domain" description="SSD" evidence="9">
    <location>
        <begin position="636"/>
        <end position="751"/>
    </location>
</feature>
<keyword evidence="4 8" id="KW-0812">Transmembrane</keyword>
<feature type="transmembrane region" description="Helical" evidence="8">
    <location>
        <begin position="297"/>
        <end position="320"/>
    </location>
</feature>
<feature type="transmembrane region" description="Helical" evidence="8">
    <location>
        <begin position="193"/>
        <end position="217"/>
    </location>
</feature>
<keyword evidence="5 8" id="KW-1133">Transmembrane helix</keyword>
<evidence type="ECO:0000256" key="3">
    <source>
        <dbReference type="ARBA" id="ARBA00022475"/>
    </source>
</evidence>
<proteinExistence type="inferred from homology"/>
<feature type="compositionally biased region" description="Basic residues" evidence="7">
    <location>
        <begin position="371"/>
        <end position="380"/>
    </location>
</feature>
<dbReference type="EMBL" id="JALXKZ020000051">
    <property type="protein sequence ID" value="MCV7630000.1"/>
    <property type="molecule type" value="Genomic_DNA"/>
</dbReference>
<reference evidence="10" key="1">
    <citation type="submission" date="2023-06" db="EMBL/GenBank/DDBJ databases">
        <title>lsaBGC provides a comprehensive framework for evolutionary analysis of biosynthetic gene clusters within focal taxa.</title>
        <authorList>
            <person name="Salamzade R."/>
            <person name="Sandstrom S."/>
            <person name="Kalan L.R."/>
        </authorList>
    </citation>
    <scope>NUCLEOTIDE SEQUENCE</scope>
    <source>
        <strain evidence="10">P3-SID899</strain>
    </source>
</reference>
<dbReference type="Proteomes" id="UP001205867">
    <property type="component" value="Unassembled WGS sequence"/>
</dbReference>
<feature type="transmembrane region" description="Helical" evidence="8">
    <location>
        <begin position="656"/>
        <end position="675"/>
    </location>
</feature>
<evidence type="ECO:0000256" key="5">
    <source>
        <dbReference type="ARBA" id="ARBA00022989"/>
    </source>
</evidence>
<evidence type="ECO:0000256" key="1">
    <source>
        <dbReference type="ARBA" id="ARBA00004651"/>
    </source>
</evidence>
<comment type="caution">
    <text evidence="10">The sequence shown here is derived from an EMBL/GenBank/DDBJ whole genome shotgun (WGS) entry which is preliminary data.</text>
</comment>
<feature type="transmembrane region" description="Helical" evidence="8">
    <location>
        <begin position="696"/>
        <end position="722"/>
    </location>
</feature>
<feature type="transmembrane region" description="Helical" evidence="8">
    <location>
        <begin position="256"/>
        <end position="276"/>
    </location>
</feature>
<evidence type="ECO:0000256" key="6">
    <source>
        <dbReference type="ARBA" id="ARBA00023136"/>
    </source>
</evidence>
<dbReference type="Pfam" id="PF03176">
    <property type="entry name" value="MMPL"/>
    <property type="match status" value="2"/>
</dbReference>
<accession>A0AAP3AJ12</accession>
<keyword evidence="6 8" id="KW-0472">Membrane</keyword>
<feature type="region of interest" description="Disordered" evidence="7">
    <location>
        <begin position="371"/>
        <end position="392"/>
    </location>
</feature>
<comment type="subcellular location">
    <subcellularLocation>
        <location evidence="1">Cell membrane</location>
        <topology evidence="1">Multi-pass membrane protein</topology>
    </subcellularLocation>
</comment>
<evidence type="ECO:0000256" key="2">
    <source>
        <dbReference type="ARBA" id="ARBA00010157"/>
    </source>
</evidence>
<feature type="region of interest" description="Disordered" evidence="7">
    <location>
        <begin position="498"/>
        <end position="531"/>
    </location>
</feature>
<dbReference type="PANTHER" id="PTHR33406:SF6">
    <property type="entry name" value="MEMBRANE PROTEIN YDGH-RELATED"/>
    <property type="match status" value="1"/>
</dbReference>
<dbReference type="Gene3D" id="1.20.1640.10">
    <property type="entry name" value="Multidrug efflux transporter AcrB transmembrane domain"/>
    <property type="match status" value="2"/>
</dbReference>
<feature type="transmembrane region" description="Helical" evidence="8">
    <location>
        <begin position="596"/>
        <end position="613"/>
    </location>
</feature>
<feature type="transmembrane region" description="Helical" evidence="8">
    <location>
        <begin position="620"/>
        <end position="644"/>
    </location>
</feature>
<organism evidence="10 11">
    <name type="scientific">Micrococcus luteus</name>
    <name type="common">Micrococcus lysodeikticus</name>
    <dbReference type="NCBI Taxonomy" id="1270"/>
    <lineage>
        <taxon>Bacteria</taxon>
        <taxon>Bacillati</taxon>
        <taxon>Actinomycetota</taxon>
        <taxon>Actinomycetes</taxon>
        <taxon>Micrococcales</taxon>
        <taxon>Micrococcaceae</taxon>
        <taxon>Micrococcus</taxon>
    </lineage>
</organism>
<feature type="transmembrane region" description="Helical" evidence="8">
    <location>
        <begin position="25"/>
        <end position="46"/>
    </location>
</feature>
<gene>
    <name evidence="10" type="ORF">M3A82_011750</name>
</gene>
<dbReference type="PANTHER" id="PTHR33406">
    <property type="entry name" value="MEMBRANE PROTEIN MJ1562-RELATED"/>
    <property type="match status" value="1"/>
</dbReference>
<dbReference type="InterPro" id="IPR050545">
    <property type="entry name" value="Mycobact_MmpL"/>
</dbReference>
<protein>
    <submittedName>
        <fullName evidence="10">MMPL family transporter</fullName>
    </submittedName>
</protein>
<comment type="similarity">
    <text evidence="2">Belongs to the resistance-nodulation-cell division (RND) (TC 2.A.6) family. MmpL subfamily.</text>
</comment>
<dbReference type="AlphaFoldDB" id="A0AAP3AJ12"/>